<evidence type="ECO:0000313" key="2">
    <source>
        <dbReference type="EMBL" id="KAK3586474.1"/>
    </source>
</evidence>
<accession>A0AAE0S7B6</accession>
<dbReference type="AlphaFoldDB" id="A0AAE0S7B6"/>
<sequence length="142" mass="15525">MGKEIQILMSLISFIGLAAGTCTFPSDLQGTWTSSNFGTITIGSAYLHMTRVLITSVTTGTNFTCDLNSGTQYVLKSVSSFKLIPTSSALFRAYMCFDVRKVTSYSYYFYQQSDESIFLGERVIIFDDGSIVASVSSVCTTT</sequence>
<dbReference type="Proteomes" id="UP001195483">
    <property type="component" value="Unassembled WGS sequence"/>
</dbReference>
<keyword evidence="1" id="KW-0732">Signal</keyword>
<proteinExistence type="predicted"/>
<comment type="caution">
    <text evidence="2">The sequence shown here is derived from an EMBL/GenBank/DDBJ whole genome shotgun (WGS) entry which is preliminary data.</text>
</comment>
<keyword evidence="3" id="KW-1185">Reference proteome</keyword>
<gene>
    <name evidence="2" type="ORF">CHS0354_001859</name>
</gene>
<reference evidence="2" key="3">
    <citation type="submission" date="2023-05" db="EMBL/GenBank/DDBJ databases">
        <authorList>
            <person name="Smith C.H."/>
        </authorList>
    </citation>
    <scope>NUCLEOTIDE SEQUENCE</scope>
    <source>
        <strain evidence="2">CHS0354</strain>
        <tissue evidence="2">Mantle</tissue>
    </source>
</reference>
<name>A0AAE0S7B6_9BIVA</name>
<feature type="signal peptide" evidence="1">
    <location>
        <begin position="1"/>
        <end position="20"/>
    </location>
</feature>
<organism evidence="2 3">
    <name type="scientific">Potamilus streckersoni</name>
    <dbReference type="NCBI Taxonomy" id="2493646"/>
    <lineage>
        <taxon>Eukaryota</taxon>
        <taxon>Metazoa</taxon>
        <taxon>Spiralia</taxon>
        <taxon>Lophotrochozoa</taxon>
        <taxon>Mollusca</taxon>
        <taxon>Bivalvia</taxon>
        <taxon>Autobranchia</taxon>
        <taxon>Heteroconchia</taxon>
        <taxon>Palaeoheterodonta</taxon>
        <taxon>Unionida</taxon>
        <taxon>Unionoidea</taxon>
        <taxon>Unionidae</taxon>
        <taxon>Ambleminae</taxon>
        <taxon>Lampsilini</taxon>
        <taxon>Potamilus</taxon>
    </lineage>
</organism>
<reference evidence="2" key="2">
    <citation type="journal article" date="2021" name="Genome Biol. Evol.">
        <title>Developing a high-quality reference genome for a parasitic bivalve with doubly uniparental inheritance (Bivalvia: Unionida).</title>
        <authorList>
            <person name="Smith C.H."/>
        </authorList>
    </citation>
    <scope>NUCLEOTIDE SEQUENCE</scope>
    <source>
        <strain evidence="2">CHS0354</strain>
        <tissue evidence="2">Mantle</tissue>
    </source>
</reference>
<evidence type="ECO:0000313" key="3">
    <source>
        <dbReference type="Proteomes" id="UP001195483"/>
    </source>
</evidence>
<reference evidence="2" key="1">
    <citation type="journal article" date="2021" name="Genome Biol. Evol.">
        <title>A High-Quality Reference Genome for a Parasitic Bivalve with Doubly Uniparental Inheritance (Bivalvia: Unionida).</title>
        <authorList>
            <person name="Smith C.H."/>
        </authorList>
    </citation>
    <scope>NUCLEOTIDE SEQUENCE</scope>
    <source>
        <strain evidence="2">CHS0354</strain>
    </source>
</reference>
<protein>
    <submittedName>
        <fullName evidence="2">Uncharacterized protein</fullName>
    </submittedName>
</protein>
<dbReference type="EMBL" id="JAEAOA010000175">
    <property type="protein sequence ID" value="KAK3586474.1"/>
    <property type="molecule type" value="Genomic_DNA"/>
</dbReference>
<feature type="non-terminal residue" evidence="2">
    <location>
        <position position="1"/>
    </location>
</feature>
<evidence type="ECO:0000256" key="1">
    <source>
        <dbReference type="SAM" id="SignalP"/>
    </source>
</evidence>
<feature type="chain" id="PRO_5042069239" evidence="1">
    <location>
        <begin position="21"/>
        <end position="142"/>
    </location>
</feature>